<dbReference type="InterPro" id="IPR014756">
    <property type="entry name" value="Ig_E-set"/>
</dbReference>
<reference evidence="5" key="1">
    <citation type="submission" date="2021-12" db="EMBL/GenBank/DDBJ databases">
        <title>Novel species in genus Dyadobacter.</title>
        <authorList>
            <person name="Ma C."/>
        </authorList>
    </citation>
    <scope>NUCLEOTIDE SEQUENCE</scope>
    <source>
        <strain evidence="5">LJ419</strain>
    </source>
</reference>
<gene>
    <name evidence="5" type="ORF">LXM26_22500</name>
</gene>
<dbReference type="GO" id="GO:0016787">
    <property type="term" value="F:hydrolase activity"/>
    <property type="evidence" value="ECO:0007669"/>
    <property type="project" value="UniProtKB-KW"/>
</dbReference>
<dbReference type="Gene3D" id="3.60.60.10">
    <property type="entry name" value="Penicillin V Acylase, Chain A"/>
    <property type="match status" value="1"/>
</dbReference>
<feature type="domain" description="Peptidase C45 hydrolase" evidence="3">
    <location>
        <begin position="32"/>
        <end position="155"/>
    </location>
</feature>
<dbReference type="CDD" id="cd07184">
    <property type="entry name" value="E_set_Isoamylase_like_N"/>
    <property type="match status" value="1"/>
</dbReference>
<dbReference type="Gene3D" id="2.60.40.10">
    <property type="entry name" value="Immunoglobulins"/>
    <property type="match status" value="1"/>
</dbReference>
<dbReference type="Gene3D" id="1.25.40.10">
    <property type="entry name" value="Tetratricopeptide repeat domain"/>
    <property type="match status" value="1"/>
</dbReference>
<dbReference type="EMBL" id="JAJTTC010000007">
    <property type="protein sequence ID" value="MCF0064305.1"/>
    <property type="molecule type" value="Genomic_DNA"/>
</dbReference>
<dbReference type="SUPFAM" id="SSF48452">
    <property type="entry name" value="TPR-like"/>
    <property type="match status" value="1"/>
</dbReference>
<evidence type="ECO:0000259" key="4">
    <source>
        <dbReference type="Pfam" id="PF16561"/>
    </source>
</evidence>
<name>A0A9X1PNC2_9BACT</name>
<feature type="domain" description="AMP-activated protein kinase glycogen-binding" evidence="4">
    <location>
        <begin position="395"/>
        <end position="453"/>
    </location>
</feature>
<dbReference type="Pfam" id="PF03417">
    <property type="entry name" value="AAT"/>
    <property type="match status" value="1"/>
</dbReference>
<keyword evidence="6" id="KW-1185">Reference proteome</keyword>
<dbReference type="AlphaFoldDB" id="A0A9X1PNC2"/>
<sequence length="467" mass="52384">MFARKFTLLLMACCLFYQATYACTIFTASDGKTVLVGNNEDASPSLKSNLWFYPARQHQHGFVTWGAERKLPEGGMNEKGLFWDAAALPTEIPIKRDASKPDFKGYFVDKALSECTTVEEVVQLLGRYNLVWQQRAQILVADAIGDYAIIHANYIIRKSDKMKPYQAVANFSLLNNKPEQNQCHRYRTAEAMLDGQAVTEALFKTILAKTAQHSVDNATIYSQIANLTQCKFTLFQRHRFEQPVTIVLTDELKKGAHQVEMKSLFPLSIREKLEPIAAKQGAKKAVATYHRLKNAEPGGYDFGENELDELGFALLDSGKLDQAVEIFALNQSTYPESDRALSSLAQAYLVLGNREMAGQLFKRALSINPSNLVAGLFTSQPDGKVTFRISSLEYAQKISLVGSFNNWDTHANPFTKTADGQWECKLSLKPGTYEYVFLVGDNNWMTDPGNRLASKPGQYWRSILIVH</sequence>
<keyword evidence="1" id="KW-0802">TPR repeat</keyword>
<keyword evidence="5" id="KW-0378">Hydrolase</keyword>
<dbReference type="Proteomes" id="UP001139000">
    <property type="component" value="Unassembled WGS sequence"/>
</dbReference>
<organism evidence="5 6">
    <name type="scientific">Dyadobacter chenwenxiniae</name>
    <dbReference type="NCBI Taxonomy" id="2906456"/>
    <lineage>
        <taxon>Bacteria</taxon>
        <taxon>Pseudomonadati</taxon>
        <taxon>Bacteroidota</taxon>
        <taxon>Cytophagia</taxon>
        <taxon>Cytophagales</taxon>
        <taxon>Spirosomataceae</taxon>
        <taxon>Dyadobacter</taxon>
    </lineage>
</organism>
<evidence type="ECO:0000313" key="6">
    <source>
        <dbReference type="Proteomes" id="UP001139000"/>
    </source>
</evidence>
<evidence type="ECO:0000313" key="5">
    <source>
        <dbReference type="EMBL" id="MCF0064305.1"/>
    </source>
</evidence>
<evidence type="ECO:0000256" key="2">
    <source>
        <dbReference type="SAM" id="SignalP"/>
    </source>
</evidence>
<dbReference type="InterPro" id="IPR011990">
    <property type="entry name" value="TPR-like_helical_dom_sf"/>
</dbReference>
<feature type="chain" id="PRO_5040820194" evidence="2">
    <location>
        <begin position="23"/>
        <end position="467"/>
    </location>
</feature>
<dbReference type="Pfam" id="PF16561">
    <property type="entry name" value="AMPK1_CBM"/>
    <property type="match status" value="1"/>
</dbReference>
<dbReference type="SUPFAM" id="SSF56235">
    <property type="entry name" value="N-terminal nucleophile aminohydrolases (Ntn hydrolases)"/>
    <property type="match status" value="1"/>
</dbReference>
<feature type="repeat" description="TPR" evidence="1">
    <location>
        <begin position="338"/>
        <end position="371"/>
    </location>
</feature>
<dbReference type="SUPFAM" id="SSF81296">
    <property type="entry name" value="E set domains"/>
    <property type="match status" value="1"/>
</dbReference>
<evidence type="ECO:0000259" key="3">
    <source>
        <dbReference type="Pfam" id="PF03417"/>
    </source>
</evidence>
<feature type="signal peptide" evidence="2">
    <location>
        <begin position="1"/>
        <end position="22"/>
    </location>
</feature>
<dbReference type="PROSITE" id="PS50005">
    <property type="entry name" value="TPR"/>
    <property type="match status" value="1"/>
</dbReference>
<protein>
    <submittedName>
        <fullName evidence="5">Carcinine hydrolase/isopenicillin-N N-acyltransferase family protein</fullName>
    </submittedName>
</protein>
<comment type="caution">
    <text evidence="5">The sequence shown here is derived from an EMBL/GenBank/DDBJ whole genome shotgun (WGS) entry which is preliminary data.</text>
</comment>
<dbReference type="PROSITE" id="PS51257">
    <property type="entry name" value="PROKAR_LIPOPROTEIN"/>
    <property type="match status" value="1"/>
</dbReference>
<proteinExistence type="predicted"/>
<dbReference type="InterPro" id="IPR029055">
    <property type="entry name" value="Ntn_hydrolases_N"/>
</dbReference>
<dbReference type="InterPro" id="IPR005079">
    <property type="entry name" value="Peptidase_C45_hydrolase"/>
</dbReference>
<accession>A0A9X1PNC2</accession>
<evidence type="ECO:0000256" key="1">
    <source>
        <dbReference type="PROSITE-ProRule" id="PRU00339"/>
    </source>
</evidence>
<dbReference type="InterPro" id="IPR013783">
    <property type="entry name" value="Ig-like_fold"/>
</dbReference>
<dbReference type="InterPro" id="IPR019734">
    <property type="entry name" value="TPR_rpt"/>
</dbReference>
<keyword evidence="2" id="KW-0732">Signal</keyword>
<dbReference type="InterPro" id="IPR032640">
    <property type="entry name" value="AMPK1_CBM"/>
</dbReference>
<dbReference type="RefSeq" id="WP_234657240.1">
    <property type="nucleotide sequence ID" value="NZ_CP094997.1"/>
</dbReference>